<gene>
    <name evidence="2" type="ORF">Mgra_00003561</name>
</gene>
<protein>
    <submittedName>
        <fullName evidence="2">Uncharacterized protein</fullName>
    </submittedName>
</protein>
<accession>A0A8S9ZTF7</accession>
<feature type="compositionally biased region" description="Basic residues" evidence="1">
    <location>
        <begin position="107"/>
        <end position="116"/>
    </location>
</feature>
<name>A0A8S9ZTF7_9BILA</name>
<keyword evidence="3" id="KW-1185">Reference proteome</keyword>
<evidence type="ECO:0000313" key="2">
    <source>
        <dbReference type="EMBL" id="KAF7636982.1"/>
    </source>
</evidence>
<sequence length="554" mass="63305">MTEPKIYTLYDVKKAVNDAIDNTSIDVDDVENYYEGLMEVLKGKVQPHSAASNHDLDMKIFDKVLQLARKNLNAQPTNENKKPKENSVNVGEISTTPITPANEQTEKKKKSSKSKNKSFEGEDIKKKDSEGTRKKKSDNVEEHVTVRKKRRKLAEVLRQEAREQVFVMPLSIPLDLATPSPIHTRSKSSTFKAITWEERDYSPTTTASSLAMVLYKNSKNKKSVETAQSQDIESPTKSNALIFLKKAIPIPSIPHEDVTIPEPNKAVEKRSDKFQNRPVPTNPRWQEFPTVIEQLIDEVLTAVHFRADNDEKKSQMRSGILDIILFEVTAVKASKDRNLGVTTVRKYSRDVKVRLESFLGTGVAEDEFFEKKIKKNKEKNKNDNRKELIYNKKGEIVEETVINEVTEEEEKLLDKEVVDNEPENIVNQKTIKKSNNNNNITLNNSSVPFDVSTNSLSIMKTIQQCNNSLYLSSPTFERRPLKGTKEQIKQMIKKFLTGKYSGGSEADYRLKSMRNSFDIPTELFKSGFILISRFFKLEEAEKKNKGKKKYCAHF</sequence>
<dbReference type="AlphaFoldDB" id="A0A8S9ZTF7"/>
<reference evidence="2" key="1">
    <citation type="journal article" date="2020" name="Ecol. Evol.">
        <title>Genome structure and content of the rice root-knot nematode (Meloidogyne graminicola).</title>
        <authorList>
            <person name="Phan N.T."/>
            <person name="Danchin E.G.J."/>
            <person name="Klopp C."/>
            <person name="Perfus-Barbeoch L."/>
            <person name="Kozlowski D.K."/>
            <person name="Koutsovoulos G.D."/>
            <person name="Lopez-Roques C."/>
            <person name="Bouchez O."/>
            <person name="Zahm M."/>
            <person name="Besnard G."/>
            <person name="Bellafiore S."/>
        </authorList>
    </citation>
    <scope>NUCLEOTIDE SEQUENCE</scope>
    <source>
        <strain evidence="2">VN-18</strain>
    </source>
</reference>
<feature type="region of interest" description="Disordered" evidence="1">
    <location>
        <begin position="72"/>
        <end position="149"/>
    </location>
</feature>
<dbReference type="Proteomes" id="UP000605970">
    <property type="component" value="Unassembled WGS sequence"/>
</dbReference>
<dbReference type="OrthoDB" id="5905657at2759"/>
<proteinExistence type="predicted"/>
<organism evidence="2 3">
    <name type="scientific">Meloidogyne graminicola</name>
    <dbReference type="NCBI Taxonomy" id="189291"/>
    <lineage>
        <taxon>Eukaryota</taxon>
        <taxon>Metazoa</taxon>
        <taxon>Ecdysozoa</taxon>
        <taxon>Nematoda</taxon>
        <taxon>Chromadorea</taxon>
        <taxon>Rhabditida</taxon>
        <taxon>Tylenchina</taxon>
        <taxon>Tylenchomorpha</taxon>
        <taxon>Tylenchoidea</taxon>
        <taxon>Meloidogynidae</taxon>
        <taxon>Meloidogyninae</taxon>
        <taxon>Meloidogyne</taxon>
    </lineage>
</organism>
<feature type="compositionally biased region" description="Polar residues" evidence="1">
    <location>
        <begin position="86"/>
        <end position="103"/>
    </location>
</feature>
<comment type="caution">
    <text evidence="2">The sequence shown here is derived from an EMBL/GenBank/DDBJ whole genome shotgun (WGS) entry which is preliminary data.</text>
</comment>
<evidence type="ECO:0000313" key="3">
    <source>
        <dbReference type="Proteomes" id="UP000605970"/>
    </source>
</evidence>
<feature type="compositionally biased region" description="Basic and acidic residues" evidence="1">
    <location>
        <begin position="117"/>
        <end position="145"/>
    </location>
</feature>
<evidence type="ECO:0000256" key="1">
    <source>
        <dbReference type="SAM" id="MobiDB-lite"/>
    </source>
</evidence>
<dbReference type="EMBL" id="JABEBT010000024">
    <property type="protein sequence ID" value="KAF7636982.1"/>
    <property type="molecule type" value="Genomic_DNA"/>
</dbReference>